<keyword evidence="16" id="KW-1185">Reference proteome</keyword>
<dbReference type="SUPFAM" id="SSF57850">
    <property type="entry name" value="RING/U-box"/>
    <property type="match status" value="2"/>
</dbReference>
<dbReference type="GO" id="GO:0061630">
    <property type="term" value="F:ubiquitin protein ligase activity"/>
    <property type="evidence" value="ECO:0007669"/>
    <property type="project" value="UniProtKB-EC"/>
</dbReference>
<dbReference type="PROSITE" id="PS50089">
    <property type="entry name" value="ZF_RING_2"/>
    <property type="match status" value="1"/>
</dbReference>
<evidence type="ECO:0000259" key="13">
    <source>
        <dbReference type="PROSITE" id="PS50089"/>
    </source>
</evidence>
<evidence type="ECO:0000256" key="12">
    <source>
        <dbReference type="SAM" id="MobiDB-lite"/>
    </source>
</evidence>
<comment type="similarity">
    <text evidence="10">Belongs to the RBR family. RNF14 subfamily.</text>
</comment>
<evidence type="ECO:0000256" key="3">
    <source>
        <dbReference type="ARBA" id="ARBA00012251"/>
    </source>
</evidence>
<dbReference type="Pfam" id="PF01485">
    <property type="entry name" value="IBR"/>
    <property type="match status" value="1"/>
</dbReference>
<feature type="compositionally biased region" description="Pro residues" evidence="12">
    <location>
        <begin position="186"/>
        <end position="195"/>
    </location>
</feature>
<evidence type="ECO:0000259" key="14">
    <source>
        <dbReference type="PROSITE" id="PS51873"/>
    </source>
</evidence>
<dbReference type="GO" id="GO:0016567">
    <property type="term" value="P:protein ubiquitination"/>
    <property type="evidence" value="ECO:0007669"/>
    <property type="project" value="InterPro"/>
</dbReference>
<evidence type="ECO:0000256" key="11">
    <source>
        <dbReference type="PROSITE-ProRule" id="PRU00175"/>
    </source>
</evidence>
<feature type="compositionally biased region" description="Low complexity" evidence="12">
    <location>
        <begin position="199"/>
        <end position="211"/>
    </location>
</feature>
<dbReference type="EC" id="2.3.2.31" evidence="3"/>
<feature type="domain" description="RING-type" evidence="13">
    <location>
        <begin position="340"/>
        <end position="386"/>
    </location>
</feature>
<dbReference type="InterPro" id="IPR047548">
    <property type="entry name" value="Rcat_RBR_RNF14"/>
</dbReference>
<evidence type="ECO:0000256" key="1">
    <source>
        <dbReference type="ARBA" id="ARBA00001798"/>
    </source>
</evidence>
<comment type="pathway">
    <text evidence="2">Protein modification; protein ubiquitination.</text>
</comment>
<dbReference type="InterPro" id="IPR001841">
    <property type="entry name" value="Znf_RING"/>
</dbReference>
<feature type="region of interest" description="Disordered" evidence="12">
    <location>
        <begin position="399"/>
        <end position="421"/>
    </location>
</feature>
<evidence type="ECO:0000256" key="7">
    <source>
        <dbReference type="ARBA" id="ARBA00022771"/>
    </source>
</evidence>
<evidence type="ECO:0000256" key="10">
    <source>
        <dbReference type="ARBA" id="ARBA00044508"/>
    </source>
</evidence>
<dbReference type="OrthoDB" id="1431934at2759"/>
<keyword evidence="5" id="KW-0479">Metal-binding</keyword>
<evidence type="ECO:0000313" key="16">
    <source>
        <dbReference type="Proteomes" id="UP000243876"/>
    </source>
</evidence>
<dbReference type="InterPro" id="IPR006575">
    <property type="entry name" value="RWD_dom"/>
</dbReference>
<evidence type="ECO:0000313" key="15">
    <source>
        <dbReference type="EMBL" id="CEQ43173.1"/>
    </source>
</evidence>
<dbReference type="InterPro" id="IPR044066">
    <property type="entry name" value="TRIAD_supradom"/>
</dbReference>
<dbReference type="CDD" id="cd23820">
    <property type="entry name" value="RWD_RNF14"/>
    <property type="match status" value="1"/>
</dbReference>
<name>A0A0D6ETM1_SPOSA</name>
<keyword evidence="9" id="KW-0862">Zinc</keyword>
<dbReference type="PROSITE" id="PS51873">
    <property type="entry name" value="TRIAD"/>
    <property type="match status" value="1"/>
</dbReference>
<dbReference type="PANTHER" id="PTHR11685">
    <property type="entry name" value="RBR FAMILY RING FINGER AND IBR DOMAIN-CONTAINING"/>
    <property type="match status" value="1"/>
</dbReference>
<accession>A0A0D6ETM1</accession>
<reference evidence="16" key="1">
    <citation type="submission" date="2015-02" db="EMBL/GenBank/DDBJ databases">
        <authorList>
            <person name="Gon?alves P."/>
        </authorList>
    </citation>
    <scope>NUCLEOTIDE SEQUENCE [LARGE SCALE GENOMIC DNA]</scope>
</reference>
<keyword evidence="4" id="KW-0808">Transferase</keyword>
<dbReference type="InterPro" id="IPR031127">
    <property type="entry name" value="E3_UB_ligase_RBR"/>
</dbReference>
<dbReference type="AlphaFoldDB" id="A0A0D6ETM1"/>
<evidence type="ECO:0000256" key="2">
    <source>
        <dbReference type="ARBA" id="ARBA00004906"/>
    </source>
</evidence>
<feature type="domain" description="RING-type" evidence="14">
    <location>
        <begin position="336"/>
        <end position="578"/>
    </location>
</feature>
<keyword evidence="6" id="KW-0677">Repeat</keyword>
<evidence type="ECO:0000256" key="9">
    <source>
        <dbReference type="ARBA" id="ARBA00022833"/>
    </source>
</evidence>
<feature type="compositionally biased region" description="Pro residues" evidence="12">
    <location>
        <begin position="151"/>
        <end position="173"/>
    </location>
</feature>
<dbReference type="Proteomes" id="UP000243876">
    <property type="component" value="Unassembled WGS sequence"/>
</dbReference>
<feature type="region of interest" description="Disordered" evidence="12">
    <location>
        <begin position="51"/>
        <end position="218"/>
    </location>
</feature>
<dbReference type="Gene3D" id="3.30.40.10">
    <property type="entry name" value="Zinc/RING finger domain, C3HC4 (zinc finger)"/>
    <property type="match status" value="1"/>
</dbReference>
<evidence type="ECO:0000256" key="6">
    <source>
        <dbReference type="ARBA" id="ARBA00022737"/>
    </source>
</evidence>
<protein>
    <recommendedName>
        <fullName evidence="3">RBR-type E3 ubiquitin transferase</fullName>
        <ecNumber evidence="3">2.3.2.31</ecNumber>
    </recommendedName>
</protein>
<evidence type="ECO:0000256" key="5">
    <source>
        <dbReference type="ARBA" id="ARBA00022723"/>
    </source>
</evidence>
<dbReference type="CDD" id="cd20354">
    <property type="entry name" value="Rcat_RBR_RNF14"/>
    <property type="match status" value="1"/>
</dbReference>
<evidence type="ECO:0000256" key="4">
    <source>
        <dbReference type="ARBA" id="ARBA00022679"/>
    </source>
</evidence>
<evidence type="ECO:0000256" key="8">
    <source>
        <dbReference type="ARBA" id="ARBA00022786"/>
    </source>
</evidence>
<keyword evidence="8" id="KW-0833">Ubl conjugation pathway</keyword>
<dbReference type="Pfam" id="PF05773">
    <property type="entry name" value="RWD"/>
    <property type="match status" value="1"/>
</dbReference>
<comment type="catalytic activity">
    <reaction evidence="1">
        <text>[E2 ubiquitin-conjugating enzyme]-S-ubiquitinyl-L-cysteine + [acceptor protein]-L-lysine = [E2 ubiquitin-conjugating enzyme]-L-cysteine + [acceptor protein]-N(6)-ubiquitinyl-L-lysine.</text>
        <dbReference type="EC" id="2.3.2.31"/>
    </reaction>
</comment>
<keyword evidence="7 11" id="KW-0863">Zinc-finger</keyword>
<sequence length="603" mass="65950">MNDRQADELTALQAIFPDAVSWELSDDATVKLTLKFPVEFEDDKVVYVWDLDSDQAPDERPKEPTQPEQEAVEAVATQLAAARVDEQRAQLGRSAEQGSGKGARRRRGKGRGGASAAPALQQPHRQSRDQLAPVASPLQSRAPVRLRTVPANPPLATPAPRTTPLPAKPPSSPPTSAKSSRIRFVPRPPLLPVPTPNTSASASASRPSASSHPQPKRLNLRYFPPLTLTLELSPNYPETVGPSKVELSAESDWLSESSRRAAERKLCEVYIGDECLFSIADLLTSSSPDFLSTLSLCFPLVLHQSAPTFLSSAPAPLSTTLQNFNAWSTSSAFDSSSHLCPLCFSPHRGSNCIRLASCGCTFCAPCLKDYFSLLITEGLVRSVACPSLECTERRAKWEKETPTAGKSDERERENEKPGRVDAEEVEKVCGEEAATPKMDDEEKLRVCPSCNFAFCVFCRKGWHGARNACSLPQSTAIVSQYLSASPDERQRLELRYGAANLKRLVAAYEEERALQEWLESNSTRCPGCDVPIEKSFGCNHVTCAKCQTHLCYRCGKSITPTDPYKHFNTPGGSCYGKLFDFIPGQEPGVEEWIGELVGEDAAH</sequence>
<organism evidence="15 16">
    <name type="scientific">Sporidiobolus salmonicolor</name>
    <name type="common">Yeast-like fungus</name>
    <name type="synonym">Sporobolomyces salmonicolor</name>
    <dbReference type="NCBI Taxonomy" id="5005"/>
    <lineage>
        <taxon>Eukaryota</taxon>
        <taxon>Fungi</taxon>
        <taxon>Dikarya</taxon>
        <taxon>Basidiomycota</taxon>
        <taxon>Pucciniomycotina</taxon>
        <taxon>Microbotryomycetes</taxon>
        <taxon>Sporidiobolales</taxon>
        <taxon>Sporidiobolaceae</taxon>
        <taxon>Sporobolomyces</taxon>
    </lineage>
</organism>
<feature type="compositionally biased region" description="Low complexity" evidence="12">
    <location>
        <begin position="66"/>
        <end position="82"/>
    </location>
</feature>
<dbReference type="EMBL" id="CENE01000055">
    <property type="protein sequence ID" value="CEQ43173.1"/>
    <property type="molecule type" value="Genomic_DNA"/>
</dbReference>
<proteinExistence type="inferred from homology"/>
<gene>
    <name evidence="15" type="primary">SPOSA6832_05074</name>
</gene>
<dbReference type="Gene3D" id="1.20.120.1750">
    <property type="match status" value="1"/>
</dbReference>
<dbReference type="InterPro" id="IPR013083">
    <property type="entry name" value="Znf_RING/FYVE/PHD"/>
</dbReference>
<dbReference type="InterPro" id="IPR002867">
    <property type="entry name" value="IBR_dom"/>
</dbReference>
<dbReference type="SMART" id="SM00647">
    <property type="entry name" value="IBR"/>
    <property type="match status" value="2"/>
</dbReference>
<dbReference type="GO" id="GO:0008270">
    <property type="term" value="F:zinc ion binding"/>
    <property type="evidence" value="ECO:0007669"/>
    <property type="project" value="UniProtKB-KW"/>
</dbReference>